<dbReference type="PRINTS" id="PR00081">
    <property type="entry name" value="GDHRDH"/>
</dbReference>
<sequence length="300" mass="33457">MHLLLEIPLFLLIILYSCLEAFVKFFIPVKRKAVNGEIVLITGAGHGLGRATAYEFAKRRCKLVLWDINKHGIEETAAECRRLGATAHAFVVDCSKKEEIYSTADKVTKEIGEVSILMNNAGVITPTDLLSTEDHEIQKTFEVNILAHYWTSKAFLPTMMRNNQGHIVTVASAGGHIVAPFVVTYCSSKFAAVGFHRALTQELIALKKNGVKTSCVCPMFINSDFVKNPSARLMPPLEPEEVAKQVMEGILTNQRMIFVPPLLKINVMLDRCLPDRAVAALWRLNELKFDAVVGYKNKEK</sequence>
<comment type="catalytic activity">
    <reaction evidence="17">
        <text>17beta-estradiol + NADP(+) = estrone + NADPH + H(+)</text>
        <dbReference type="Rhea" id="RHEA:24616"/>
        <dbReference type="ChEBI" id="CHEBI:15378"/>
        <dbReference type="ChEBI" id="CHEBI:16469"/>
        <dbReference type="ChEBI" id="CHEBI:17263"/>
        <dbReference type="ChEBI" id="CHEBI:57783"/>
        <dbReference type="ChEBI" id="CHEBI:58349"/>
        <dbReference type="EC" id="1.1.1.62"/>
    </reaction>
</comment>
<dbReference type="Gene3D" id="3.40.50.720">
    <property type="entry name" value="NAD(P)-binding Rossmann-like Domain"/>
    <property type="match status" value="1"/>
</dbReference>
<dbReference type="FunFam" id="3.40.50.720:FF:000224">
    <property type="entry name" value="Hydroxysteroid 17-beta dehydrogenase 11"/>
    <property type="match status" value="1"/>
</dbReference>
<comment type="similarity">
    <text evidence="12">Belongs to the short-chain dehydrogenases/reductases (SDR) family. 17-beta-HSD 3 subfamily.</text>
</comment>
<evidence type="ECO:0000256" key="17">
    <source>
        <dbReference type="ARBA" id="ARBA00048906"/>
    </source>
</evidence>
<reference evidence="19" key="1">
    <citation type="submission" date="2025-08" db="UniProtKB">
        <authorList>
            <consortium name="RefSeq"/>
        </authorList>
    </citation>
    <scope>IDENTIFICATION</scope>
    <source>
        <tissue evidence="19">Blood</tissue>
    </source>
</reference>
<evidence type="ECO:0000256" key="9">
    <source>
        <dbReference type="ARBA" id="ARBA00023002"/>
    </source>
</evidence>
<dbReference type="EC" id="1.1.1.62" evidence="11"/>
<gene>
    <name evidence="19" type="primary">LOC129336578</name>
</gene>
<evidence type="ECO:0000256" key="15">
    <source>
        <dbReference type="ARBA" id="ARBA00042911"/>
    </source>
</evidence>
<keyword evidence="5" id="KW-0732">Signal</keyword>
<name>A0AA97JYZ1_EUBMA</name>
<dbReference type="PRINTS" id="PR00080">
    <property type="entry name" value="SDRFAMILY"/>
</dbReference>
<dbReference type="PANTHER" id="PTHR24322">
    <property type="entry name" value="PKSB"/>
    <property type="match status" value="1"/>
</dbReference>
<keyword evidence="7" id="KW-0521">NADP</keyword>
<keyword evidence="18" id="KW-1185">Reference proteome</keyword>
<keyword evidence="4" id="KW-0551">Lipid droplet</keyword>
<evidence type="ECO:0000256" key="3">
    <source>
        <dbReference type="ARBA" id="ARBA00022516"/>
    </source>
</evidence>
<evidence type="ECO:0000256" key="13">
    <source>
        <dbReference type="ARBA" id="ARBA00039801"/>
    </source>
</evidence>
<organism evidence="18 19">
    <name type="scientific">Eublepharis macularius</name>
    <name type="common">Leopard gecko</name>
    <name type="synonym">Cyrtodactylus macularius</name>
    <dbReference type="NCBI Taxonomy" id="481883"/>
    <lineage>
        <taxon>Eukaryota</taxon>
        <taxon>Metazoa</taxon>
        <taxon>Chordata</taxon>
        <taxon>Craniata</taxon>
        <taxon>Vertebrata</taxon>
        <taxon>Euteleostomi</taxon>
        <taxon>Lepidosauria</taxon>
        <taxon>Squamata</taxon>
        <taxon>Bifurcata</taxon>
        <taxon>Gekkota</taxon>
        <taxon>Eublepharidae</taxon>
        <taxon>Eublepharinae</taxon>
        <taxon>Eublepharis</taxon>
    </lineage>
</organism>
<proteinExistence type="inferred from homology"/>
<dbReference type="Pfam" id="PF00106">
    <property type="entry name" value="adh_short"/>
    <property type="match status" value="1"/>
</dbReference>
<evidence type="ECO:0000313" key="18">
    <source>
        <dbReference type="Proteomes" id="UP001190640"/>
    </source>
</evidence>
<dbReference type="AlphaFoldDB" id="A0AA97JYZ1"/>
<evidence type="ECO:0000256" key="10">
    <source>
        <dbReference type="ARBA" id="ARBA00023098"/>
    </source>
</evidence>
<evidence type="ECO:0000256" key="12">
    <source>
        <dbReference type="ARBA" id="ARBA00038261"/>
    </source>
</evidence>
<dbReference type="InterPro" id="IPR002347">
    <property type="entry name" value="SDR_fam"/>
</dbReference>
<evidence type="ECO:0000313" key="19">
    <source>
        <dbReference type="RefSeq" id="XP_054845729.1"/>
    </source>
</evidence>
<evidence type="ECO:0000256" key="6">
    <source>
        <dbReference type="ARBA" id="ARBA00022824"/>
    </source>
</evidence>
<dbReference type="InterPro" id="IPR036291">
    <property type="entry name" value="NAD(P)-bd_dom_sf"/>
</dbReference>
<keyword evidence="3" id="KW-0444">Lipid biosynthesis</keyword>
<comment type="catalytic activity">
    <reaction evidence="16">
        <text>17beta-estradiol + NAD(+) = estrone + NADH + H(+)</text>
        <dbReference type="Rhea" id="RHEA:24612"/>
        <dbReference type="ChEBI" id="CHEBI:15378"/>
        <dbReference type="ChEBI" id="CHEBI:16469"/>
        <dbReference type="ChEBI" id="CHEBI:17263"/>
        <dbReference type="ChEBI" id="CHEBI:57540"/>
        <dbReference type="ChEBI" id="CHEBI:57945"/>
        <dbReference type="EC" id="1.1.1.62"/>
    </reaction>
</comment>
<dbReference type="GO" id="GO:0005783">
    <property type="term" value="C:endoplasmic reticulum"/>
    <property type="evidence" value="ECO:0007669"/>
    <property type="project" value="UniProtKB-SubCell"/>
</dbReference>
<evidence type="ECO:0000256" key="5">
    <source>
        <dbReference type="ARBA" id="ARBA00022729"/>
    </source>
</evidence>
<evidence type="ECO:0000256" key="16">
    <source>
        <dbReference type="ARBA" id="ARBA00048022"/>
    </source>
</evidence>
<evidence type="ECO:0000256" key="4">
    <source>
        <dbReference type="ARBA" id="ARBA00022677"/>
    </source>
</evidence>
<dbReference type="GeneID" id="129336578"/>
<accession>A0AA97JYZ1</accession>
<dbReference type="KEGG" id="emc:129336578"/>
<dbReference type="RefSeq" id="XP_054845729.1">
    <property type="nucleotide sequence ID" value="XM_054989754.1"/>
</dbReference>
<keyword evidence="6" id="KW-0256">Endoplasmic reticulum</keyword>
<dbReference type="SUPFAM" id="SSF51735">
    <property type="entry name" value="NAD(P)-binding Rossmann-fold domains"/>
    <property type="match status" value="1"/>
</dbReference>
<keyword evidence="9" id="KW-0560">Oxidoreductase</keyword>
<dbReference type="PANTHER" id="PTHR24322:SF489">
    <property type="entry name" value="ESTRADIOL 17-BETA-DEHYDROGENASE 11"/>
    <property type="match status" value="1"/>
</dbReference>
<keyword evidence="10" id="KW-0443">Lipid metabolism</keyword>
<dbReference type="Proteomes" id="UP001190640">
    <property type="component" value="Chromosome 10"/>
</dbReference>
<dbReference type="CDD" id="cd05339">
    <property type="entry name" value="17beta-HSDXI-like_SDR_c"/>
    <property type="match status" value="1"/>
</dbReference>
<evidence type="ECO:0000256" key="11">
    <source>
        <dbReference type="ARBA" id="ARBA00024072"/>
    </source>
</evidence>
<keyword evidence="8" id="KW-0752">Steroid biosynthesis</keyword>
<dbReference type="GO" id="GO:0004303">
    <property type="term" value="F:estradiol 17-beta-dehydrogenase [NAD(P)+] activity"/>
    <property type="evidence" value="ECO:0007669"/>
    <property type="project" value="UniProtKB-EC"/>
</dbReference>
<evidence type="ECO:0000256" key="8">
    <source>
        <dbReference type="ARBA" id="ARBA00022955"/>
    </source>
</evidence>
<dbReference type="GO" id="GO:0005811">
    <property type="term" value="C:lipid droplet"/>
    <property type="evidence" value="ECO:0007669"/>
    <property type="project" value="UniProtKB-SubCell"/>
</dbReference>
<protein>
    <recommendedName>
        <fullName evidence="13">Estradiol 17-beta-dehydrogenase 11</fullName>
        <ecNumber evidence="11">1.1.1.62</ecNumber>
    </recommendedName>
    <alternativeName>
        <fullName evidence="14">17-beta-hydroxysteroid dehydrogenase 11</fullName>
    </alternativeName>
    <alternativeName>
        <fullName evidence="15">Dehydrogenase/reductase SDR family member 8</fullName>
    </alternativeName>
</protein>
<evidence type="ECO:0000256" key="7">
    <source>
        <dbReference type="ARBA" id="ARBA00022857"/>
    </source>
</evidence>
<evidence type="ECO:0000256" key="1">
    <source>
        <dbReference type="ARBA" id="ARBA00004240"/>
    </source>
</evidence>
<comment type="subcellular location">
    <subcellularLocation>
        <location evidence="1">Endoplasmic reticulum</location>
    </subcellularLocation>
    <subcellularLocation>
        <location evidence="2">Lipid droplet</location>
    </subcellularLocation>
</comment>
<dbReference type="GO" id="GO:0006694">
    <property type="term" value="P:steroid biosynthetic process"/>
    <property type="evidence" value="ECO:0007669"/>
    <property type="project" value="UniProtKB-KW"/>
</dbReference>
<evidence type="ECO:0000256" key="14">
    <source>
        <dbReference type="ARBA" id="ARBA00042233"/>
    </source>
</evidence>
<evidence type="ECO:0000256" key="2">
    <source>
        <dbReference type="ARBA" id="ARBA00004502"/>
    </source>
</evidence>